<feature type="domain" description="CheB-type methylesterase" evidence="5">
    <location>
        <begin position="21"/>
        <end position="209"/>
    </location>
</feature>
<keyword evidence="1 4" id="KW-0378">Hydrolase</keyword>
<dbReference type="CDD" id="cd16433">
    <property type="entry name" value="CheB"/>
    <property type="match status" value="1"/>
</dbReference>
<dbReference type="GO" id="GO:0000156">
    <property type="term" value="F:phosphorelay response regulator activity"/>
    <property type="evidence" value="ECO:0007669"/>
    <property type="project" value="InterPro"/>
</dbReference>
<dbReference type="GO" id="GO:0008984">
    <property type="term" value="F:protein-glutamate methylesterase activity"/>
    <property type="evidence" value="ECO:0007669"/>
    <property type="project" value="UniProtKB-EC"/>
</dbReference>
<dbReference type="OrthoDB" id="9793421at2"/>
<feature type="active site" evidence="4">
    <location>
        <position position="151"/>
    </location>
</feature>
<dbReference type="EC" id="3.1.1.61" evidence="2"/>
<feature type="active site" evidence="4">
    <location>
        <position position="60"/>
    </location>
</feature>
<dbReference type="Gene3D" id="3.40.50.180">
    <property type="entry name" value="Methylesterase CheB, C-terminal domain"/>
    <property type="match status" value="1"/>
</dbReference>
<comment type="catalytic activity">
    <reaction evidence="3">
        <text>[protein]-L-glutamate 5-O-methyl ester + H2O = L-glutamyl-[protein] + methanol + H(+)</text>
        <dbReference type="Rhea" id="RHEA:23236"/>
        <dbReference type="Rhea" id="RHEA-COMP:10208"/>
        <dbReference type="Rhea" id="RHEA-COMP:10311"/>
        <dbReference type="ChEBI" id="CHEBI:15377"/>
        <dbReference type="ChEBI" id="CHEBI:15378"/>
        <dbReference type="ChEBI" id="CHEBI:17790"/>
        <dbReference type="ChEBI" id="CHEBI:29973"/>
        <dbReference type="ChEBI" id="CHEBI:82795"/>
        <dbReference type="EC" id="3.1.1.61"/>
    </reaction>
</comment>
<evidence type="ECO:0000256" key="3">
    <source>
        <dbReference type="ARBA" id="ARBA00048267"/>
    </source>
</evidence>
<evidence type="ECO:0000313" key="6">
    <source>
        <dbReference type="EMBL" id="SLM48133.1"/>
    </source>
</evidence>
<accession>A0A1W1I5M7</accession>
<gene>
    <name evidence="6" type="ORF">NSJP_1961</name>
</gene>
<dbReference type="STRING" id="1325564.NSJP_1961"/>
<proteinExistence type="predicted"/>
<evidence type="ECO:0000313" key="7">
    <source>
        <dbReference type="Proteomes" id="UP000192042"/>
    </source>
</evidence>
<evidence type="ECO:0000256" key="2">
    <source>
        <dbReference type="ARBA" id="ARBA00039140"/>
    </source>
</evidence>
<keyword evidence="4" id="KW-0145">Chemotaxis</keyword>
<dbReference type="InterPro" id="IPR035909">
    <property type="entry name" value="CheB_C"/>
</dbReference>
<dbReference type="GO" id="GO:0006935">
    <property type="term" value="P:chemotaxis"/>
    <property type="evidence" value="ECO:0007669"/>
    <property type="project" value="UniProtKB-UniRule"/>
</dbReference>
<evidence type="ECO:0000256" key="1">
    <source>
        <dbReference type="ARBA" id="ARBA00022801"/>
    </source>
</evidence>
<organism evidence="6 7">
    <name type="scientific">Nitrospira japonica</name>
    <dbReference type="NCBI Taxonomy" id="1325564"/>
    <lineage>
        <taxon>Bacteria</taxon>
        <taxon>Pseudomonadati</taxon>
        <taxon>Nitrospirota</taxon>
        <taxon>Nitrospiria</taxon>
        <taxon>Nitrospirales</taxon>
        <taxon>Nitrospiraceae</taxon>
        <taxon>Nitrospira</taxon>
    </lineage>
</organism>
<dbReference type="PANTHER" id="PTHR42872:SF6">
    <property type="entry name" value="PROTEIN-GLUTAMATE METHYLESTERASE_PROTEIN-GLUTAMINE GLUTAMINASE"/>
    <property type="match status" value="1"/>
</dbReference>
<evidence type="ECO:0000256" key="4">
    <source>
        <dbReference type="PROSITE-ProRule" id="PRU00050"/>
    </source>
</evidence>
<dbReference type="PROSITE" id="PS50122">
    <property type="entry name" value="CHEB"/>
    <property type="match status" value="1"/>
</dbReference>
<dbReference type="AlphaFoldDB" id="A0A1W1I5M7"/>
<name>A0A1W1I5M7_9BACT</name>
<dbReference type="RefSeq" id="WP_080886557.1">
    <property type="nucleotide sequence ID" value="NZ_LT828648.1"/>
</dbReference>
<feature type="active site" evidence="4">
    <location>
        <position position="33"/>
    </location>
</feature>
<reference evidence="6 7" key="1">
    <citation type="submission" date="2017-03" db="EMBL/GenBank/DDBJ databases">
        <authorList>
            <person name="Afonso C.L."/>
            <person name="Miller P.J."/>
            <person name="Scott M.A."/>
            <person name="Spackman E."/>
            <person name="Goraichik I."/>
            <person name="Dimitrov K.M."/>
            <person name="Suarez D.L."/>
            <person name="Swayne D.E."/>
        </authorList>
    </citation>
    <scope>NUCLEOTIDE SEQUENCE [LARGE SCALE GENOMIC DNA]</scope>
    <source>
        <strain evidence="6">Genome sequencing of Nitrospira japonica strain NJ11</strain>
    </source>
</reference>
<dbReference type="PANTHER" id="PTHR42872">
    <property type="entry name" value="PROTEIN-GLUTAMATE METHYLESTERASE/PROTEIN-GLUTAMINE GLUTAMINASE"/>
    <property type="match status" value="1"/>
</dbReference>
<dbReference type="GO" id="GO:0005737">
    <property type="term" value="C:cytoplasm"/>
    <property type="evidence" value="ECO:0007669"/>
    <property type="project" value="InterPro"/>
</dbReference>
<keyword evidence="7" id="KW-1185">Reference proteome</keyword>
<dbReference type="KEGG" id="nja:NSJP_1961"/>
<dbReference type="Pfam" id="PF01339">
    <property type="entry name" value="CheB_methylest"/>
    <property type="match status" value="1"/>
</dbReference>
<dbReference type="Proteomes" id="UP000192042">
    <property type="component" value="Chromosome I"/>
</dbReference>
<sequence>MTLPLVKKRKHVFHPRTVNQNGVKRDIIVVGASAGGIMVLQQIFSELPDDMSVVIAVVLHRGASPGQLASVLSAPSKWPVIEPENGTLMKPRNVYLAPADHHLCFENGRFSVDRGPKEHGTRPAVDPLFRSAAAQYRHRVVALVLTGCGDDGVGGSISIKAHGGICLAQDPDESYMPSMPQNAIRYDDIDQILSVSDMVPVLRSLANGEEVRPAA</sequence>
<dbReference type="EMBL" id="LT828648">
    <property type="protein sequence ID" value="SLM48133.1"/>
    <property type="molecule type" value="Genomic_DNA"/>
</dbReference>
<dbReference type="InterPro" id="IPR000673">
    <property type="entry name" value="Sig_transdc_resp-reg_Me-estase"/>
</dbReference>
<evidence type="ECO:0000259" key="5">
    <source>
        <dbReference type="PROSITE" id="PS50122"/>
    </source>
</evidence>
<dbReference type="SUPFAM" id="SSF52738">
    <property type="entry name" value="Methylesterase CheB, C-terminal domain"/>
    <property type="match status" value="1"/>
</dbReference>
<protein>
    <recommendedName>
        <fullName evidence="2">protein-glutamate methylesterase</fullName>
        <ecNumber evidence="2">3.1.1.61</ecNumber>
    </recommendedName>
</protein>